<dbReference type="Proteomes" id="UP000695000">
    <property type="component" value="Unplaced"/>
</dbReference>
<feature type="domain" description="Gamma tubulin complex component C-terminal" evidence="7">
    <location>
        <begin position="1042"/>
        <end position="1345"/>
    </location>
</feature>
<dbReference type="InterPro" id="IPR007259">
    <property type="entry name" value="GCP"/>
</dbReference>
<keyword evidence="3" id="KW-0963">Cytoplasm</keyword>
<accession>A0ABM1M1G6</accession>
<evidence type="ECO:0000256" key="6">
    <source>
        <dbReference type="SAM" id="Coils"/>
    </source>
</evidence>
<sequence>MCEKAEEKSVYSLITQLCESYMNANDVDVTDRQINRLRTTAYEILLSKKIPKKDSIVCLNNNSDAHSHLLAWKYILISDYGLREVAESLDAHWESLMLDDRKGTLENVVEFLLQIKQYPDTKIRDDGVNFFKTYTESSFKLPLEDDRCSAKFSKDDFKLHKFQASFKFLQCARKEQEYGEENAEFVEEEENVWDAVSKIQFTERRTWESMGDIAPDKEAQFLSESGLGVTYFMPDHPKVRSISKFQFIKDIKNLLVGITSHTFVTNAENMIELAEGVTVDGISYSALKSYSEQMIFSGSCYKALSSMVAVNPYTYKQKGLIFAELCESIKRFLSHYRLAALSLSESKGLIMLHDHLRKLSDHIQVISSICKVGPYAANESIPHGVALLNYLYLKLLEICNKNLMMVLYSIFYPCLQVYFCFFLREWIMEGNVSDPNQEFFVEPNYKYLSTRGRSYWTKSFSIIDAIVPEFLSDLKMQILNCGRATNLLKLCKPNSPICDFGKKANVFQCCITSEQLKQLEKNVSACYLEVIAENGSKFSMKNYLRRSKDEQISFLNLIAAKRAVTLKRIEMEKLKRYEEVNAKKLEQMKVLREQYDEAMRAKKAERAAALELEMQMNEEIAKMKEMEEKIIKEEAEEMIKYYDTILEKSDQKRKLIQTHIDVWNNVNFDDILQNKVVHLPVVRQMSDVVTNRNKMMSNFDFDEKVVASVEIVEKELSDAARNKIKVMSTEIGQVVVEEEKKKSDKPRVLTEAQKNKIKVMGTEIGMSDGDVLVSEAVEKRELTEAQRNKIKVMSVEMGIDFGTQKVEEKNESGVLTEAARNKLKVMSTELGIVQYEADVKAEPKKSKILTEAQRIKMKVLETEYYGLGNNNINTLQPIIENTTTEYYGCDNENFVNKNVQSGDEINYIIPPKVHKMDLTLNLEKLTSTRLQQPSFKSYLKSPNFEFPRPMSVDSTPMTDFTTPMQSTATASVIFSEDGFRFTKDSNNINEISNRVSEDEVKNISTNCLNRLLKQSVAVPLVAQADLAQNELLRHFIVDLKYLKHLENLRNYFFLLDGEFGRNITDGLFSKLYSVSFPQELINNSTLKSLLFNALDFTSKSNEESDGLSFKINHVPKRLELRNVSVLDCLSLYYKVEWPLNILLPNDTIAKYDEVLQFLLKLHRVSWVLKKIFMDLKLLVKETGPRRGFLIFSPQYQNLELARHVMTHFVQTLQSYVVGEVLQTSWVNFEEDLLGVENLEQLYLLHTNYIKNILFMCFLNQRFLKIRNSIYDIFTVILKFYDYLRSRDWEFDEYVYTHPNYGKLEGIFNNFLEFMQFLIKNFKKVSKGYHPTLLQLVDMLDLNEYYSKRFS</sequence>
<dbReference type="RefSeq" id="XP_017768416.1">
    <property type="nucleotide sequence ID" value="XM_017912927.1"/>
</dbReference>
<feature type="coiled-coil region" evidence="6">
    <location>
        <begin position="574"/>
        <end position="636"/>
    </location>
</feature>
<proteinExistence type="inferred from homology"/>
<dbReference type="InterPro" id="IPR042241">
    <property type="entry name" value="GCP_C_sf"/>
</dbReference>
<keyword evidence="9" id="KW-1185">Reference proteome</keyword>
<dbReference type="InterPro" id="IPR040457">
    <property type="entry name" value="GCP_C"/>
</dbReference>
<evidence type="ECO:0000256" key="5">
    <source>
        <dbReference type="ARBA" id="ARBA00023212"/>
    </source>
</evidence>
<protein>
    <submittedName>
        <fullName evidence="10">Gamma-tubulin complex component 6</fullName>
    </submittedName>
</protein>
<organism evidence="9 10">
    <name type="scientific">Nicrophorus vespilloides</name>
    <name type="common">Boreal carrion beetle</name>
    <dbReference type="NCBI Taxonomy" id="110193"/>
    <lineage>
        <taxon>Eukaryota</taxon>
        <taxon>Metazoa</taxon>
        <taxon>Ecdysozoa</taxon>
        <taxon>Arthropoda</taxon>
        <taxon>Hexapoda</taxon>
        <taxon>Insecta</taxon>
        <taxon>Pterygota</taxon>
        <taxon>Neoptera</taxon>
        <taxon>Endopterygota</taxon>
        <taxon>Coleoptera</taxon>
        <taxon>Polyphaga</taxon>
        <taxon>Staphyliniformia</taxon>
        <taxon>Silphidae</taxon>
        <taxon>Nicrophorinae</taxon>
        <taxon>Nicrophorus</taxon>
    </lineage>
</organism>
<evidence type="ECO:0000259" key="7">
    <source>
        <dbReference type="Pfam" id="PF04130"/>
    </source>
</evidence>
<dbReference type="GeneID" id="108556716"/>
<evidence type="ECO:0000256" key="3">
    <source>
        <dbReference type="ARBA" id="ARBA00022490"/>
    </source>
</evidence>
<evidence type="ECO:0000256" key="1">
    <source>
        <dbReference type="ARBA" id="ARBA00004245"/>
    </source>
</evidence>
<gene>
    <name evidence="10" type="primary">LOC108556716</name>
</gene>
<feature type="domain" description="Gamma tubulin complex component protein N-terminal" evidence="8">
    <location>
        <begin position="248"/>
        <end position="529"/>
    </location>
</feature>
<evidence type="ECO:0000313" key="10">
    <source>
        <dbReference type="RefSeq" id="XP_017768416.1"/>
    </source>
</evidence>
<keyword evidence="6" id="KW-0175">Coiled coil</keyword>
<dbReference type="Pfam" id="PF04130">
    <property type="entry name" value="GCP_C_terminal"/>
    <property type="match status" value="1"/>
</dbReference>
<keyword evidence="4" id="KW-0493">Microtubule</keyword>
<reference evidence="10" key="1">
    <citation type="submission" date="2025-08" db="UniProtKB">
        <authorList>
            <consortium name="RefSeq"/>
        </authorList>
    </citation>
    <scope>IDENTIFICATION</scope>
    <source>
        <tissue evidence="10">Whole Larva</tissue>
    </source>
</reference>
<dbReference type="PANTHER" id="PTHR19302:SF70">
    <property type="entry name" value="GAMMA-TUBULIN COMPLEX COMPONENT 6"/>
    <property type="match status" value="1"/>
</dbReference>
<name>A0ABM1M1G6_NICVS</name>
<evidence type="ECO:0000256" key="4">
    <source>
        <dbReference type="ARBA" id="ARBA00022701"/>
    </source>
</evidence>
<evidence type="ECO:0000259" key="8">
    <source>
        <dbReference type="Pfam" id="PF17681"/>
    </source>
</evidence>
<comment type="similarity">
    <text evidence="2">Belongs to the TUBGCP family.</text>
</comment>
<dbReference type="PANTHER" id="PTHR19302">
    <property type="entry name" value="GAMMA TUBULIN COMPLEX PROTEIN"/>
    <property type="match status" value="1"/>
</dbReference>
<evidence type="ECO:0000256" key="2">
    <source>
        <dbReference type="ARBA" id="ARBA00010337"/>
    </source>
</evidence>
<dbReference type="InterPro" id="IPR041470">
    <property type="entry name" value="GCP_N"/>
</dbReference>
<keyword evidence="5" id="KW-0206">Cytoskeleton</keyword>
<dbReference type="Pfam" id="PF17681">
    <property type="entry name" value="GCP_N_terminal"/>
    <property type="match status" value="1"/>
</dbReference>
<dbReference type="Gene3D" id="1.20.120.1900">
    <property type="entry name" value="Gamma-tubulin complex, C-terminal domain"/>
    <property type="match status" value="1"/>
</dbReference>
<comment type="subcellular location">
    <subcellularLocation>
        <location evidence="1">Cytoplasm</location>
        <location evidence="1">Cytoskeleton</location>
    </subcellularLocation>
</comment>
<evidence type="ECO:0000313" key="9">
    <source>
        <dbReference type="Proteomes" id="UP000695000"/>
    </source>
</evidence>